<comment type="caution">
    <text evidence="2">The sequence shown here is derived from an EMBL/GenBank/DDBJ whole genome shotgun (WGS) entry which is preliminary data.</text>
</comment>
<dbReference type="EMBL" id="JAHHHD010000058">
    <property type="protein sequence ID" value="MBW4662120.1"/>
    <property type="molecule type" value="Genomic_DNA"/>
</dbReference>
<reference evidence="2" key="1">
    <citation type="submission" date="2021-05" db="EMBL/GenBank/DDBJ databases">
        <authorList>
            <person name="Pietrasiak N."/>
            <person name="Ward R."/>
            <person name="Stajich J.E."/>
            <person name="Kurbessoian T."/>
        </authorList>
    </citation>
    <scope>NUCLEOTIDE SEQUENCE</scope>
    <source>
        <strain evidence="2">UHER 2000/2452</strain>
    </source>
</reference>
<name>A0A951UQ91_9CYAN</name>
<dbReference type="AlphaFoldDB" id="A0A951UQ91"/>
<evidence type="ECO:0000256" key="1">
    <source>
        <dbReference type="SAM" id="MobiDB-lite"/>
    </source>
</evidence>
<organism evidence="2 3">
    <name type="scientific">Drouetiella hepatica Uher 2000/2452</name>
    <dbReference type="NCBI Taxonomy" id="904376"/>
    <lineage>
        <taxon>Bacteria</taxon>
        <taxon>Bacillati</taxon>
        <taxon>Cyanobacteriota</taxon>
        <taxon>Cyanophyceae</taxon>
        <taxon>Oculatellales</taxon>
        <taxon>Oculatellaceae</taxon>
        <taxon>Drouetiella</taxon>
    </lineage>
</organism>
<feature type="region of interest" description="Disordered" evidence="1">
    <location>
        <begin position="43"/>
        <end position="96"/>
    </location>
</feature>
<accession>A0A951UQ91</accession>
<dbReference type="Proteomes" id="UP000757435">
    <property type="component" value="Unassembled WGS sequence"/>
</dbReference>
<evidence type="ECO:0000313" key="2">
    <source>
        <dbReference type="EMBL" id="MBW4662120.1"/>
    </source>
</evidence>
<protein>
    <submittedName>
        <fullName evidence="2">Uncharacterized protein</fullName>
    </submittedName>
</protein>
<reference evidence="2" key="2">
    <citation type="journal article" date="2022" name="Microbiol. Resour. Announc.">
        <title>Metagenome Sequencing to Explore Phylogenomics of Terrestrial Cyanobacteria.</title>
        <authorList>
            <person name="Ward R.D."/>
            <person name="Stajich J.E."/>
            <person name="Johansen J.R."/>
            <person name="Huntemann M."/>
            <person name="Clum A."/>
            <person name="Foster B."/>
            <person name="Foster B."/>
            <person name="Roux S."/>
            <person name="Palaniappan K."/>
            <person name="Varghese N."/>
            <person name="Mukherjee S."/>
            <person name="Reddy T.B.K."/>
            <person name="Daum C."/>
            <person name="Copeland A."/>
            <person name="Chen I.A."/>
            <person name="Ivanova N.N."/>
            <person name="Kyrpides N.C."/>
            <person name="Shapiro N."/>
            <person name="Eloe-Fadrosh E.A."/>
            <person name="Pietrasiak N."/>
        </authorList>
    </citation>
    <scope>NUCLEOTIDE SEQUENCE</scope>
    <source>
        <strain evidence="2">UHER 2000/2452</strain>
    </source>
</reference>
<proteinExistence type="predicted"/>
<gene>
    <name evidence="2" type="ORF">KME15_25990</name>
</gene>
<sequence length="134" mass="14342">MILKRLGIGKKSEYFLEAEPLSSEEIQAHTEAEAVKPAAAVLAEPVPELSPREAKSVEPKQKKSKKSKAGDSAASPSAAAEPKAAPAPKAAPKPEPAVVNFATDYLMQANTPRRRPGPSLNMFKDMAKQVNPRK</sequence>
<feature type="region of interest" description="Disordered" evidence="1">
    <location>
        <begin position="108"/>
        <end position="134"/>
    </location>
</feature>
<evidence type="ECO:0000313" key="3">
    <source>
        <dbReference type="Proteomes" id="UP000757435"/>
    </source>
</evidence>
<feature type="compositionally biased region" description="Low complexity" evidence="1">
    <location>
        <begin position="70"/>
        <end position="88"/>
    </location>
</feature>
<feature type="compositionally biased region" description="Basic and acidic residues" evidence="1">
    <location>
        <begin position="50"/>
        <end position="61"/>
    </location>
</feature>